<evidence type="ECO:0000313" key="4">
    <source>
        <dbReference type="RefSeq" id="XP_013420142.1"/>
    </source>
</evidence>
<feature type="compositionally biased region" description="Polar residues" evidence="2">
    <location>
        <begin position="248"/>
        <end position="257"/>
    </location>
</feature>
<keyword evidence="1" id="KW-0175">Coiled coil</keyword>
<keyword evidence="3" id="KW-1185">Reference proteome</keyword>
<feature type="region of interest" description="Disordered" evidence="2">
    <location>
        <begin position="397"/>
        <end position="474"/>
    </location>
</feature>
<organism evidence="3 4">
    <name type="scientific">Lingula anatina</name>
    <name type="common">Brachiopod</name>
    <name type="synonym">Lingula unguis</name>
    <dbReference type="NCBI Taxonomy" id="7574"/>
    <lineage>
        <taxon>Eukaryota</taxon>
        <taxon>Metazoa</taxon>
        <taxon>Spiralia</taxon>
        <taxon>Lophotrochozoa</taxon>
        <taxon>Brachiopoda</taxon>
        <taxon>Linguliformea</taxon>
        <taxon>Lingulata</taxon>
        <taxon>Lingulida</taxon>
        <taxon>Linguloidea</taxon>
        <taxon>Lingulidae</taxon>
        <taxon>Lingula</taxon>
    </lineage>
</organism>
<dbReference type="GeneID" id="106180652"/>
<reference evidence="4" key="1">
    <citation type="submission" date="2025-08" db="UniProtKB">
        <authorList>
            <consortium name="RefSeq"/>
        </authorList>
    </citation>
    <scope>IDENTIFICATION</scope>
    <source>
        <tissue evidence="4">Gonads</tissue>
    </source>
</reference>
<evidence type="ECO:0000313" key="3">
    <source>
        <dbReference type="Proteomes" id="UP000085678"/>
    </source>
</evidence>
<dbReference type="AlphaFoldDB" id="A0A1S3KCC2"/>
<evidence type="ECO:0000256" key="2">
    <source>
        <dbReference type="SAM" id="MobiDB-lite"/>
    </source>
</evidence>
<feature type="compositionally biased region" description="Low complexity" evidence="2">
    <location>
        <begin position="402"/>
        <end position="427"/>
    </location>
</feature>
<accession>A0A1S3KCC2</accession>
<protein>
    <submittedName>
        <fullName evidence="4">Uncharacterized protein LOC106180652 isoform X2</fullName>
    </submittedName>
</protein>
<gene>
    <name evidence="4" type="primary">LOC106180652</name>
</gene>
<feature type="region of interest" description="Disordered" evidence="2">
    <location>
        <begin position="1"/>
        <end position="62"/>
    </location>
</feature>
<dbReference type="RefSeq" id="XP_013420142.1">
    <property type="nucleotide sequence ID" value="XM_013564688.2"/>
</dbReference>
<feature type="compositionally biased region" description="Basic residues" evidence="2">
    <location>
        <begin position="30"/>
        <end position="43"/>
    </location>
</feature>
<name>A0A1S3KCC2_LINAN</name>
<dbReference type="Proteomes" id="UP000085678">
    <property type="component" value="Unplaced"/>
</dbReference>
<feature type="region of interest" description="Disordered" evidence="2">
    <location>
        <begin position="230"/>
        <end position="257"/>
    </location>
</feature>
<evidence type="ECO:0000256" key="1">
    <source>
        <dbReference type="SAM" id="Coils"/>
    </source>
</evidence>
<dbReference type="OrthoDB" id="6131651at2759"/>
<sequence length="510" mass="58379">MASAVKQSPPIKSTLPNLLNEYGMPEEKSPKKKHHKKHHKKRVEHSDKPEGVRREKSSLEVEERKRIRDHKFQQMCQNPEKVRGYFFDEYKEKVKEKIAKQNEMYEKRVQELDQEIRKKEERMIKKGLAYRKKIMKRHDLTTDNTYLNKSYKSYYYKVLSIQEKLQKEGKLKTLTDVDAFWEKAKSPAIFEAYLSDKHVLKDSETVSSTTDQAQGSTIDQSTADWHHLEGIEEGDSSPSPKSGRKSEMSSAKTVSATQVAKAAAQQLEKRFPKQELPKLHCFTMELAEKPPDPEVLQREAEAAVREQKRKTFVKKLRRMYQLALTNQASSQRILAKHADEMKMLTEGPRLADLYESYDNTPAIEENEQPAEDPRYVHPALPAFMTESAYSPILEEDEDDLYSSSNTASSRSSSVYSAGSKSRSTSKSEVIRAPSAERNIVQLEPLKKPSAKSKKKSSEPVVHTVENKPPGLHPLTMGAVLQQEKVLEPKCVSTFWTNYMHAGKSIFAKST</sequence>
<proteinExistence type="predicted"/>
<feature type="compositionally biased region" description="Basic and acidic residues" evidence="2">
    <location>
        <begin position="44"/>
        <end position="62"/>
    </location>
</feature>
<feature type="coiled-coil region" evidence="1">
    <location>
        <begin position="95"/>
        <end position="122"/>
    </location>
</feature>